<evidence type="ECO:0000313" key="7">
    <source>
        <dbReference type="Proteomes" id="UP000268059"/>
    </source>
</evidence>
<evidence type="ECO:0000259" key="5">
    <source>
        <dbReference type="PROSITE" id="PS51464"/>
    </source>
</evidence>
<dbReference type="SUPFAM" id="SSF53697">
    <property type="entry name" value="SIS domain"/>
    <property type="match status" value="1"/>
</dbReference>
<dbReference type="GO" id="GO:0003677">
    <property type="term" value="F:DNA binding"/>
    <property type="evidence" value="ECO:0007669"/>
    <property type="project" value="UniProtKB-KW"/>
</dbReference>
<accession>A0A3G9JME5</accession>
<dbReference type="RefSeq" id="WP_125119075.1">
    <property type="nucleotide sequence ID" value="NZ_AP019309.1"/>
</dbReference>
<dbReference type="InterPro" id="IPR036388">
    <property type="entry name" value="WH-like_DNA-bd_sf"/>
</dbReference>
<dbReference type="PANTHER" id="PTHR30514:SF1">
    <property type="entry name" value="HTH-TYPE TRANSCRIPTIONAL REGULATOR HEXR-RELATED"/>
    <property type="match status" value="1"/>
</dbReference>
<keyword evidence="2" id="KW-0238">DNA-binding</keyword>
<dbReference type="CDD" id="cd05013">
    <property type="entry name" value="SIS_RpiR"/>
    <property type="match status" value="1"/>
</dbReference>
<dbReference type="PROSITE" id="PS00356">
    <property type="entry name" value="HTH_LACI_1"/>
    <property type="match status" value="1"/>
</dbReference>
<dbReference type="AlphaFoldDB" id="A0A3G9JME5"/>
<evidence type="ECO:0000256" key="2">
    <source>
        <dbReference type="ARBA" id="ARBA00023125"/>
    </source>
</evidence>
<dbReference type="InterPro" id="IPR009057">
    <property type="entry name" value="Homeodomain-like_sf"/>
</dbReference>
<organism evidence="6 7">
    <name type="scientific">Intestinibaculum porci</name>
    <dbReference type="NCBI Taxonomy" id="2487118"/>
    <lineage>
        <taxon>Bacteria</taxon>
        <taxon>Bacillati</taxon>
        <taxon>Bacillota</taxon>
        <taxon>Erysipelotrichia</taxon>
        <taxon>Erysipelotrichales</taxon>
        <taxon>Erysipelotrichaceae</taxon>
        <taxon>Intestinibaculum</taxon>
    </lineage>
</organism>
<name>A0A3G9JME5_9FIRM</name>
<dbReference type="SUPFAM" id="SSF46689">
    <property type="entry name" value="Homeodomain-like"/>
    <property type="match status" value="1"/>
</dbReference>
<reference evidence="6 7" key="1">
    <citation type="submission" date="2018-11" db="EMBL/GenBank/DDBJ databases">
        <title>Novel Erysipelotrichaceae bacterium isolated from small intestine of a swine.</title>
        <authorList>
            <person name="Kim J.S."/>
            <person name="Choe H."/>
            <person name="Lee Y.R."/>
            <person name="Kim K.M."/>
            <person name="Park D.S."/>
        </authorList>
    </citation>
    <scope>NUCLEOTIDE SEQUENCE [LARGE SCALE GENOMIC DNA]</scope>
    <source>
        <strain evidence="6 7">SG0102</strain>
    </source>
</reference>
<dbReference type="PROSITE" id="PS51464">
    <property type="entry name" value="SIS"/>
    <property type="match status" value="1"/>
</dbReference>
<keyword evidence="3" id="KW-0804">Transcription</keyword>
<dbReference type="KEGG" id="ebm:SG0102_11070"/>
<dbReference type="Pfam" id="PF01418">
    <property type="entry name" value="HTH_6"/>
    <property type="match status" value="1"/>
</dbReference>
<dbReference type="InterPro" id="IPR001347">
    <property type="entry name" value="SIS_dom"/>
</dbReference>
<feature type="domain" description="HTH rpiR-type" evidence="4">
    <location>
        <begin position="5"/>
        <end position="81"/>
    </location>
</feature>
<dbReference type="InterPro" id="IPR035472">
    <property type="entry name" value="RpiR-like_SIS"/>
</dbReference>
<dbReference type="GO" id="GO:0097367">
    <property type="term" value="F:carbohydrate derivative binding"/>
    <property type="evidence" value="ECO:0007669"/>
    <property type="project" value="InterPro"/>
</dbReference>
<evidence type="ECO:0000259" key="4">
    <source>
        <dbReference type="PROSITE" id="PS51071"/>
    </source>
</evidence>
<dbReference type="GO" id="GO:1901135">
    <property type="term" value="P:carbohydrate derivative metabolic process"/>
    <property type="evidence" value="ECO:0007669"/>
    <property type="project" value="InterPro"/>
</dbReference>
<dbReference type="GO" id="GO:0003700">
    <property type="term" value="F:DNA-binding transcription factor activity"/>
    <property type="evidence" value="ECO:0007669"/>
    <property type="project" value="InterPro"/>
</dbReference>
<evidence type="ECO:0000256" key="1">
    <source>
        <dbReference type="ARBA" id="ARBA00023015"/>
    </source>
</evidence>
<proteinExistence type="predicted"/>
<dbReference type="FunCoup" id="A0A3G9JME5">
    <property type="interactions" value="27"/>
</dbReference>
<dbReference type="OrthoDB" id="63027at2"/>
<dbReference type="InterPro" id="IPR046348">
    <property type="entry name" value="SIS_dom_sf"/>
</dbReference>
<keyword evidence="1" id="KW-0805">Transcription regulation</keyword>
<dbReference type="EMBL" id="AP019309">
    <property type="protein sequence ID" value="BBH26173.1"/>
    <property type="molecule type" value="Genomic_DNA"/>
</dbReference>
<sequence length="283" mass="31286">MEQNQTVMDRISVLYDQLFDAEKKIAKFILNHHKEVVDMTVSELAEASDVSVASVSRFCRKVGLKGFHQLKIGLAQEMVESYGEGATSNDILLDDIPQSLQNILANKIEELKQTVNQIDPKSFETILGLLKNAKRVQVMAVGNTIPVAIDAAFKFNELGIPTTAGTIWETQLSYAYTLREGDVLLAISNSGESNKVLEAVEIVNANGGTTIGITNSPQSAIGEEVQYHITTATREKLFLDEFCFSRVSATTVIEILFLFLTVSIENSHNTMTKCEEMFAVDKR</sequence>
<evidence type="ECO:0000313" key="6">
    <source>
        <dbReference type="EMBL" id="BBH26173.1"/>
    </source>
</evidence>
<evidence type="ECO:0000256" key="3">
    <source>
        <dbReference type="ARBA" id="ARBA00023163"/>
    </source>
</evidence>
<feature type="domain" description="SIS" evidence="5">
    <location>
        <begin position="126"/>
        <end position="266"/>
    </location>
</feature>
<protein>
    <submittedName>
        <fullName evidence="6">RpiR family transcriptional regulator</fullName>
    </submittedName>
</protein>
<dbReference type="Proteomes" id="UP000268059">
    <property type="component" value="Chromosome"/>
</dbReference>
<keyword evidence="7" id="KW-1185">Reference proteome</keyword>
<dbReference type="PANTHER" id="PTHR30514">
    <property type="entry name" value="GLUCOKINASE"/>
    <property type="match status" value="1"/>
</dbReference>
<dbReference type="InterPro" id="IPR047640">
    <property type="entry name" value="RpiR-like"/>
</dbReference>
<dbReference type="Gene3D" id="1.10.10.10">
    <property type="entry name" value="Winged helix-like DNA-binding domain superfamily/Winged helix DNA-binding domain"/>
    <property type="match status" value="1"/>
</dbReference>
<dbReference type="InterPro" id="IPR000281">
    <property type="entry name" value="HTH_RpiR"/>
</dbReference>
<dbReference type="InParanoid" id="A0A3G9JME5"/>
<dbReference type="PROSITE" id="PS51071">
    <property type="entry name" value="HTH_RPIR"/>
    <property type="match status" value="1"/>
</dbReference>
<dbReference type="Pfam" id="PF01380">
    <property type="entry name" value="SIS"/>
    <property type="match status" value="1"/>
</dbReference>
<dbReference type="Gene3D" id="3.40.50.10490">
    <property type="entry name" value="Glucose-6-phosphate isomerase like protein, domain 1"/>
    <property type="match status" value="1"/>
</dbReference>
<gene>
    <name evidence="6" type="ORF">SG0102_11070</name>
</gene>